<dbReference type="Proteomes" id="UP000054843">
    <property type="component" value="Unassembled WGS sequence"/>
</dbReference>
<accession>A0A0V1MEK6</accession>
<proteinExistence type="predicted"/>
<dbReference type="AlphaFoldDB" id="A0A0V1MEK6"/>
<evidence type="ECO:0000313" key="1">
    <source>
        <dbReference type="EMBL" id="KRZ70344.1"/>
    </source>
</evidence>
<sequence length="68" mass="7589">MIAPATKLLKVVSLPSQGDATHILHHRLGQTETTEYLGKEKHKTKIHPMGMMKHSLSASILTFVNQKQ</sequence>
<reference evidence="1 2" key="1">
    <citation type="submission" date="2015-01" db="EMBL/GenBank/DDBJ databases">
        <title>Evolution of Trichinella species and genotypes.</title>
        <authorList>
            <person name="Korhonen P.K."/>
            <person name="Edoardo P."/>
            <person name="Giuseppe L.R."/>
            <person name="Gasser R.B."/>
        </authorList>
    </citation>
    <scope>NUCLEOTIDE SEQUENCE [LARGE SCALE GENOMIC DNA]</scope>
    <source>
        <strain evidence="1">ISS1980</strain>
    </source>
</reference>
<evidence type="ECO:0000313" key="2">
    <source>
        <dbReference type="Proteomes" id="UP000054843"/>
    </source>
</evidence>
<protein>
    <submittedName>
        <fullName evidence="1">Uncharacterized protein</fullName>
    </submittedName>
</protein>
<comment type="caution">
    <text evidence="1">The sequence shown here is derived from an EMBL/GenBank/DDBJ whole genome shotgun (WGS) entry which is preliminary data.</text>
</comment>
<organism evidence="1 2">
    <name type="scientific">Trichinella papuae</name>
    <dbReference type="NCBI Taxonomy" id="268474"/>
    <lineage>
        <taxon>Eukaryota</taxon>
        <taxon>Metazoa</taxon>
        <taxon>Ecdysozoa</taxon>
        <taxon>Nematoda</taxon>
        <taxon>Enoplea</taxon>
        <taxon>Dorylaimia</taxon>
        <taxon>Trichinellida</taxon>
        <taxon>Trichinellidae</taxon>
        <taxon>Trichinella</taxon>
    </lineage>
</organism>
<dbReference type="EMBL" id="JYDO01000116">
    <property type="protein sequence ID" value="KRZ70344.1"/>
    <property type="molecule type" value="Genomic_DNA"/>
</dbReference>
<gene>
    <name evidence="1" type="ORF">T10_6324</name>
</gene>
<name>A0A0V1MEK6_9BILA</name>
<keyword evidence="2" id="KW-1185">Reference proteome</keyword>